<dbReference type="EMBL" id="CP118101">
    <property type="protein sequence ID" value="WDH80899.1"/>
    <property type="molecule type" value="Genomic_DNA"/>
</dbReference>
<keyword evidence="2 4" id="KW-0067">ATP-binding</keyword>
<sequence length="289" mass="32183">MIIEMNQLGLKYGKHVALDNLSLSLDSGKIYGLLGRNGAGKTTLLTILASFRRQTQGTLRIHGENPYENAKIMRHVAFVYEMDYSAETEKVKGMLESAERYRPYFDMDYALYLAKRFKLPLDKGMSSLSKGMQSAVNVTIGIAARAPVTLFDEAYLGMDAPTRELFYKELLEDHANHPRTIIMSTHLVSEMDYLFEEVIIINKGQLVLKETSDELLSRGATVTGAASTVDAFTKGMKVLNVQQLGGTKSAVIYGELSQEQRLAAQQLGLELGNVPLQDLFIQLTEEEES</sequence>
<dbReference type="InterPro" id="IPR027417">
    <property type="entry name" value="P-loop_NTPase"/>
</dbReference>
<reference evidence="4" key="1">
    <citation type="submission" date="2023-02" db="EMBL/GenBank/DDBJ databases">
        <title>Pathogen: clinical or host-associated sample.</title>
        <authorList>
            <person name="Hergert J."/>
            <person name="Casey R."/>
            <person name="Wagner J."/>
            <person name="Young E.L."/>
            <person name="Oakeson K.F."/>
        </authorList>
    </citation>
    <scope>NUCLEOTIDE SEQUENCE</scope>
    <source>
        <strain evidence="4">2022CK-00830</strain>
    </source>
</reference>
<dbReference type="GO" id="GO:0016887">
    <property type="term" value="F:ATP hydrolysis activity"/>
    <property type="evidence" value="ECO:0007669"/>
    <property type="project" value="InterPro"/>
</dbReference>
<evidence type="ECO:0000313" key="5">
    <source>
        <dbReference type="Proteomes" id="UP001220962"/>
    </source>
</evidence>
<keyword evidence="1" id="KW-0547">Nucleotide-binding</keyword>
<dbReference type="Proteomes" id="UP001220962">
    <property type="component" value="Chromosome"/>
</dbReference>
<gene>
    <name evidence="4" type="ORF">PUW23_15280</name>
</gene>
<evidence type="ECO:0000259" key="3">
    <source>
        <dbReference type="PROSITE" id="PS50893"/>
    </source>
</evidence>
<dbReference type="RefSeq" id="WP_274358777.1">
    <property type="nucleotide sequence ID" value="NZ_CP118101.1"/>
</dbReference>
<dbReference type="InterPro" id="IPR003593">
    <property type="entry name" value="AAA+_ATPase"/>
</dbReference>
<organism evidence="4 5">
    <name type="scientific">Paenibacillus urinalis</name>
    <dbReference type="NCBI Taxonomy" id="521520"/>
    <lineage>
        <taxon>Bacteria</taxon>
        <taxon>Bacillati</taxon>
        <taxon>Bacillota</taxon>
        <taxon>Bacilli</taxon>
        <taxon>Bacillales</taxon>
        <taxon>Paenibacillaceae</taxon>
        <taxon>Paenibacillus</taxon>
    </lineage>
</organism>
<evidence type="ECO:0000256" key="2">
    <source>
        <dbReference type="ARBA" id="ARBA00022840"/>
    </source>
</evidence>
<evidence type="ECO:0000313" key="4">
    <source>
        <dbReference type="EMBL" id="WDH80899.1"/>
    </source>
</evidence>
<proteinExistence type="predicted"/>
<name>A0AAX3MVQ2_9BACL</name>
<dbReference type="Pfam" id="PF00005">
    <property type="entry name" value="ABC_tran"/>
    <property type="match status" value="1"/>
</dbReference>
<dbReference type="PROSITE" id="PS50893">
    <property type="entry name" value="ABC_TRANSPORTER_2"/>
    <property type="match status" value="1"/>
</dbReference>
<dbReference type="InterPro" id="IPR003439">
    <property type="entry name" value="ABC_transporter-like_ATP-bd"/>
</dbReference>
<dbReference type="SUPFAM" id="SSF52540">
    <property type="entry name" value="P-loop containing nucleoside triphosphate hydrolases"/>
    <property type="match status" value="1"/>
</dbReference>
<protein>
    <submittedName>
        <fullName evidence="4">ABC transporter ATP-binding protein</fullName>
    </submittedName>
</protein>
<dbReference type="GO" id="GO:0005524">
    <property type="term" value="F:ATP binding"/>
    <property type="evidence" value="ECO:0007669"/>
    <property type="project" value="UniProtKB-KW"/>
</dbReference>
<feature type="domain" description="ABC transporter" evidence="3">
    <location>
        <begin position="3"/>
        <end position="228"/>
    </location>
</feature>
<dbReference type="SMART" id="SM00382">
    <property type="entry name" value="AAA"/>
    <property type="match status" value="1"/>
</dbReference>
<dbReference type="PANTHER" id="PTHR43158">
    <property type="entry name" value="SKFA PEPTIDE EXPORT ATP-BINDING PROTEIN SKFE"/>
    <property type="match status" value="1"/>
</dbReference>
<dbReference type="AlphaFoldDB" id="A0AAX3MVQ2"/>
<dbReference type="Gene3D" id="3.40.50.300">
    <property type="entry name" value="P-loop containing nucleotide triphosphate hydrolases"/>
    <property type="match status" value="1"/>
</dbReference>
<dbReference type="PANTHER" id="PTHR43158:SF5">
    <property type="entry name" value="ABC TRANSPORTER, ATP-BINDING PROTEIN"/>
    <property type="match status" value="1"/>
</dbReference>
<accession>A0AAX3MVQ2</accession>
<evidence type="ECO:0000256" key="1">
    <source>
        <dbReference type="ARBA" id="ARBA00022741"/>
    </source>
</evidence>
<dbReference type="CDD" id="cd03230">
    <property type="entry name" value="ABC_DR_subfamily_A"/>
    <property type="match status" value="1"/>
</dbReference>